<dbReference type="InterPro" id="IPR049590">
    <property type="entry name" value="PSMD4_RAZUL-like"/>
</dbReference>
<organism evidence="3 4">
    <name type="scientific">Vitis vinifera</name>
    <name type="common">Grape</name>
    <dbReference type="NCBI Taxonomy" id="29760"/>
    <lineage>
        <taxon>Eukaryota</taxon>
        <taxon>Viridiplantae</taxon>
        <taxon>Streptophyta</taxon>
        <taxon>Embryophyta</taxon>
        <taxon>Tracheophyta</taxon>
        <taxon>Spermatophyta</taxon>
        <taxon>Magnoliopsida</taxon>
        <taxon>eudicotyledons</taxon>
        <taxon>Gunneridae</taxon>
        <taxon>Pentapetalae</taxon>
        <taxon>rosids</taxon>
        <taxon>Vitales</taxon>
        <taxon>Vitaceae</taxon>
        <taxon>Viteae</taxon>
        <taxon>Vitis</taxon>
    </lineage>
</organism>
<protein>
    <submittedName>
        <fullName evidence="3">26S proteasome non-ATPase regulatory subunit 4-like</fullName>
    </submittedName>
</protein>
<dbReference type="PANTHER" id="PTHR10223">
    <property type="entry name" value="26S PROTEASOME NON-ATPASE REGULATORY SUBUNIT 4"/>
    <property type="match status" value="1"/>
</dbReference>
<dbReference type="AlphaFoldDB" id="A0A438K658"/>
<dbReference type="EMBL" id="QGNW01000015">
    <property type="protein sequence ID" value="RVX16676.1"/>
    <property type="molecule type" value="Genomic_DNA"/>
</dbReference>
<dbReference type="GO" id="GO:0000502">
    <property type="term" value="C:proteasome complex"/>
    <property type="evidence" value="ECO:0007669"/>
    <property type="project" value="UniProtKB-KW"/>
</dbReference>
<dbReference type="InterPro" id="IPR003903">
    <property type="entry name" value="UIM_dom"/>
</dbReference>
<evidence type="ECO:0000313" key="3">
    <source>
        <dbReference type="EMBL" id="RVX16676.1"/>
    </source>
</evidence>
<evidence type="ECO:0000313" key="4">
    <source>
        <dbReference type="Proteomes" id="UP000288805"/>
    </source>
</evidence>
<dbReference type="CDD" id="cd22297">
    <property type="entry name" value="PSMD4_RAZUL"/>
    <property type="match status" value="1"/>
</dbReference>
<proteinExistence type="predicted"/>
<comment type="caution">
    <text evidence="3">The sequence shown here is derived from an EMBL/GenBank/DDBJ whole genome shotgun (WGS) entry which is preliminary data.</text>
</comment>
<sequence>MELKIHVSKGVPLATSCRSEDGMVLKGYEEWLYNGAVEGHKKWWEVFRREATSLLPLTKTLSKWSRRFTSVRESLWKQVIDGNLGGGVGAFQTDATCVKGMKKAWAPLRGNLLSWHESFVGKKRESLEGHSFVPFLDIMEGKKQEVFLRCRADDENALLQQALAMSMDDPATSLAMRDTDMSEAAADDQDLALALQLSVQDTGKDSTSQTDMSKLLTDQTFVSSILASLPGVDPNDPSVKDLLASMQNESESQQKKNEDKAPDEEDK</sequence>
<reference evidence="3 4" key="1">
    <citation type="journal article" date="2018" name="PLoS Genet.">
        <title>Population sequencing reveals clonal diversity and ancestral inbreeding in the grapevine cultivar Chardonnay.</title>
        <authorList>
            <person name="Roach M.J."/>
            <person name="Johnson D.L."/>
            <person name="Bohlmann J."/>
            <person name="van Vuuren H.J."/>
            <person name="Jones S.J."/>
            <person name="Pretorius I.S."/>
            <person name="Schmidt S.A."/>
            <person name="Borneman A.R."/>
        </authorList>
    </citation>
    <scope>NUCLEOTIDE SEQUENCE [LARGE SCALE GENOMIC DNA]</scope>
    <source>
        <strain evidence="4">cv. Chardonnay</strain>
        <tissue evidence="3">Leaf</tissue>
    </source>
</reference>
<name>A0A438K658_VITVI</name>
<dbReference type="Pfam" id="PF02809">
    <property type="entry name" value="UIM"/>
    <property type="match status" value="2"/>
</dbReference>
<feature type="region of interest" description="Disordered" evidence="2">
    <location>
        <begin position="228"/>
        <end position="267"/>
    </location>
</feature>
<accession>A0A438K658</accession>
<gene>
    <name evidence="3" type="primary">RPN10_2</name>
    <name evidence="3" type="ORF">CK203_005996</name>
</gene>
<dbReference type="InterPro" id="IPR027040">
    <property type="entry name" value="PSMD4"/>
</dbReference>
<dbReference type="SMART" id="SM00726">
    <property type="entry name" value="UIM"/>
    <property type="match status" value="2"/>
</dbReference>
<evidence type="ECO:0000256" key="2">
    <source>
        <dbReference type="SAM" id="MobiDB-lite"/>
    </source>
</evidence>
<keyword evidence="3" id="KW-0647">Proteasome</keyword>
<evidence type="ECO:0000256" key="1">
    <source>
        <dbReference type="ARBA" id="ARBA00022737"/>
    </source>
</evidence>
<keyword evidence="1" id="KW-0677">Repeat</keyword>
<dbReference type="Proteomes" id="UP000288805">
    <property type="component" value="Unassembled WGS sequence"/>
</dbReference>
<dbReference type="PANTHER" id="PTHR10223:SF0">
    <property type="entry name" value="26S PROTEASOME NON-ATPASE REGULATORY SUBUNIT 4"/>
    <property type="match status" value="1"/>
</dbReference>
<dbReference type="PROSITE" id="PS50330">
    <property type="entry name" value="UIM"/>
    <property type="match status" value="2"/>
</dbReference>
<dbReference type="OrthoDB" id="1731724at2759"/>